<dbReference type="Proteomes" id="UP001166947">
    <property type="component" value="Unassembled WGS sequence"/>
</dbReference>
<protein>
    <recommendedName>
        <fullName evidence="4">Ricin B lectin domain-containing protein</fullName>
    </recommendedName>
</protein>
<dbReference type="Gene3D" id="2.80.10.50">
    <property type="match status" value="1"/>
</dbReference>
<comment type="caution">
    <text evidence="2">The sequence shown here is derived from an EMBL/GenBank/DDBJ whole genome shotgun (WGS) entry which is preliminary data.</text>
</comment>
<dbReference type="RefSeq" id="WP_259290577.1">
    <property type="nucleotide sequence ID" value="NZ_JANUXW010000001.1"/>
</dbReference>
<evidence type="ECO:0000256" key="1">
    <source>
        <dbReference type="SAM" id="SignalP"/>
    </source>
</evidence>
<feature type="chain" id="PRO_5045602805" description="Ricin B lectin domain-containing protein" evidence="1">
    <location>
        <begin position="26"/>
        <end position="214"/>
    </location>
</feature>
<feature type="signal peptide" evidence="1">
    <location>
        <begin position="1"/>
        <end position="25"/>
    </location>
</feature>
<organism evidence="2 3">
    <name type="scientific">Neisseria montereyensis</name>
    <dbReference type="NCBI Taxonomy" id="2973938"/>
    <lineage>
        <taxon>Bacteria</taxon>
        <taxon>Pseudomonadati</taxon>
        <taxon>Pseudomonadota</taxon>
        <taxon>Betaproteobacteria</taxon>
        <taxon>Neisseriales</taxon>
        <taxon>Neisseriaceae</taxon>
        <taxon>Neisseria</taxon>
    </lineage>
</organism>
<reference evidence="2" key="1">
    <citation type="submission" date="2022-08" db="EMBL/GenBank/DDBJ databases">
        <authorList>
            <person name="Volokhov D.V."/>
            <person name="Furtak V.A."/>
            <person name="Zagorodnyaya T.A."/>
        </authorList>
    </citation>
    <scope>NUCLEOTIDE SEQUENCE</scope>
    <source>
        <strain evidence="2">CSL10203-ORH2</strain>
    </source>
</reference>
<dbReference type="PROSITE" id="PS50231">
    <property type="entry name" value="RICIN_B_LECTIN"/>
    <property type="match status" value="1"/>
</dbReference>
<dbReference type="PROSITE" id="PS51257">
    <property type="entry name" value="PROKAR_LIPOPROTEIN"/>
    <property type="match status" value="1"/>
</dbReference>
<keyword evidence="1" id="KW-0732">Signal</keyword>
<evidence type="ECO:0008006" key="4">
    <source>
        <dbReference type="Google" id="ProtNLM"/>
    </source>
</evidence>
<sequence>MKKSTQTTYSATLLTALIGSLLLSACVEQSRAKPAQDTAAPQAAATTVADTQKQPGHLRLVNDLDRPQDGYCLDVVGSGDYVRFDMPMTAHNCKPGLYADEAVVMEDNGMIHFPAYGVCATAAGINNTILAGAAVMPKGCGERSPFLEAQHLQHFVHRPDGRVELRGSGLCLTVGNESDSTFDPNHRWRTLFMQHCEQAPLSHSQWRFVVPKSL</sequence>
<evidence type="ECO:0000313" key="3">
    <source>
        <dbReference type="Proteomes" id="UP001166947"/>
    </source>
</evidence>
<gene>
    <name evidence="2" type="ORF">NXS09_00300</name>
</gene>
<accession>A0ABT2FB52</accession>
<evidence type="ECO:0000313" key="2">
    <source>
        <dbReference type="EMBL" id="MCS4532743.1"/>
    </source>
</evidence>
<dbReference type="InterPro" id="IPR035992">
    <property type="entry name" value="Ricin_B-like_lectins"/>
</dbReference>
<keyword evidence="3" id="KW-1185">Reference proteome</keyword>
<proteinExistence type="predicted"/>
<dbReference type="SUPFAM" id="SSF50370">
    <property type="entry name" value="Ricin B-like lectins"/>
    <property type="match status" value="1"/>
</dbReference>
<dbReference type="EMBL" id="JANUXW010000001">
    <property type="protein sequence ID" value="MCS4532743.1"/>
    <property type="molecule type" value="Genomic_DNA"/>
</dbReference>
<name>A0ABT2FB52_9NEIS</name>
<reference evidence="2" key="2">
    <citation type="journal article" date="2023" name="Curr. Microbiol.">
        <title>Neisseria montereyensis sp. nov., Isolated from Oropharynx of California Sea Lion (Zalophus californianus): Genomic, Phylogenetic, and Phenotypic Study.</title>
        <authorList>
            <person name="Volokhov D.V."/>
            <person name="Zagorodnyaya T.A."/>
            <person name="Furtak V.A."/>
            <person name="Nattanmai G."/>
            <person name="Randall L."/>
            <person name="Jose S."/>
            <person name="Gao Y."/>
            <person name="Gulland F.M."/>
            <person name="Eisenberg T."/>
            <person name="Delmonte P."/>
            <person name="Blom J."/>
            <person name="Mitchell K.K."/>
        </authorList>
    </citation>
    <scope>NUCLEOTIDE SEQUENCE</scope>
    <source>
        <strain evidence="2">CSL10203-ORH2</strain>
    </source>
</reference>